<evidence type="ECO:0000256" key="6">
    <source>
        <dbReference type="PROSITE-ProRule" id="PRU01016"/>
    </source>
</evidence>
<dbReference type="PANTHER" id="PTHR10629">
    <property type="entry name" value="CYTOSINE-SPECIFIC METHYLTRANSFERASE"/>
    <property type="match status" value="1"/>
</dbReference>
<dbReference type="InterPro" id="IPR001525">
    <property type="entry name" value="C5_MeTfrase"/>
</dbReference>
<dbReference type="EMBL" id="AY364325">
    <property type="protein sequence ID" value="AAQ72366.1"/>
    <property type="molecule type" value="Genomic_DNA"/>
</dbReference>
<reference evidence="9" key="1">
    <citation type="submission" date="2003-08" db="EMBL/GenBank/DDBJ databases">
        <title>Method for cloning and expression of TspRI restriction endonuclease and TspRI methylase in E. coli.</title>
        <authorList>
            <person name="Xu S.-Y."/>
            <person name="Dore A."/>
            <person name="Dalton M."/>
            <person name="Benner J."/>
        </authorList>
    </citation>
    <scope>NUCLEOTIDE SEQUENCE</scope>
    <source>
        <strain evidence="9">R</strain>
    </source>
</reference>
<evidence type="ECO:0000256" key="3">
    <source>
        <dbReference type="ARBA" id="ARBA00022679"/>
    </source>
</evidence>
<evidence type="ECO:0000256" key="2">
    <source>
        <dbReference type="ARBA" id="ARBA00022603"/>
    </source>
</evidence>
<dbReference type="InterPro" id="IPR029063">
    <property type="entry name" value="SAM-dependent_MTases_sf"/>
</dbReference>
<dbReference type="GO" id="GO:0009307">
    <property type="term" value="P:DNA restriction-modification system"/>
    <property type="evidence" value="ECO:0007669"/>
    <property type="project" value="UniProtKB-KW"/>
</dbReference>
<keyword evidence="3 6" id="KW-0808">Transferase</keyword>
<dbReference type="GO" id="GO:0003677">
    <property type="term" value="F:DNA binding"/>
    <property type="evidence" value="ECO:0007669"/>
    <property type="project" value="TreeGrafter"/>
</dbReference>
<dbReference type="PRINTS" id="PR00105">
    <property type="entry name" value="C5METTRFRASE"/>
</dbReference>
<gene>
    <name evidence="9" type="primary">tspRIM</name>
</gene>
<keyword evidence="4 6" id="KW-0949">S-adenosyl-L-methionine</keyword>
<evidence type="ECO:0000256" key="7">
    <source>
        <dbReference type="RuleBase" id="RU000416"/>
    </source>
</evidence>
<protein>
    <recommendedName>
        <fullName evidence="1">DNA (cytosine-5-)-methyltransferase</fullName>
        <ecNumber evidence="1">2.1.1.37</ecNumber>
    </recommendedName>
</protein>
<dbReference type="GO" id="GO:0003886">
    <property type="term" value="F:DNA (cytosine-5-)-methyltransferase activity"/>
    <property type="evidence" value="ECO:0007669"/>
    <property type="project" value="UniProtKB-EC"/>
</dbReference>
<dbReference type="Gene3D" id="3.40.50.150">
    <property type="entry name" value="Vaccinia Virus protein VP39"/>
    <property type="match status" value="1"/>
</dbReference>
<proteinExistence type="inferred from homology"/>
<dbReference type="Pfam" id="PF00145">
    <property type="entry name" value="DNA_methylase"/>
    <property type="match status" value="1"/>
</dbReference>
<dbReference type="NCBIfam" id="TIGR00675">
    <property type="entry name" value="dcm"/>
    <property type="match status" value="1"/>
</dbReference>
<dbReference type="GO" id="GO:0044027">
    <property type="term" value="P:negative regulation of gene expression via chromosomal CpG island methylation"/>
    <property type="evidence" value="ECO:0007669"/>
    <property type="project" value="TreeGrafter"/>
</dbReference>
<dbReference type="EC" id="2.1.1.37" evidence="1"/>
<dbReference type="InterPro" id="IPR050390">
    <property type="entry name" value="C5-Methyltransferase"/>
</dbReference>
<name>Q6UQ61_9DEIN</name>
<comment type="similarity">
    <text evidence="6 7">Belongs to the class I-like SAM-binding methyltransferase superfamily. C5-methyltransferase family.</text>
</comment>
<evidence type="ECO:0000313" key="9">
    <source>
        <dbReference type="EMBL" id="AAQ72366.1"/>
    </source>
</evidence>
<evidence type="ECO:0000256" key="1">
    <source>
        <dbReference type="ARBA" id="ARBA00011975"/>
    </source>
</evidence>
<dbReference type="Gene3D" id="3.90.120.10">
    <property type="entry name" value="DNA Methylase, subunit A, domain 2"/>
    <property type="match status" value="1"/>
</dbReference>
<accession>Q6UQ61</accession>
<dbReference type="GO" id="GO:0032259">
    <property type="term" value="P:methylation"/>
    <property type="evidence" value="ECO:0007669"/>
    <property type="project" value="UniProtKB-KW"/>
</dbReference>
<dbReference type="SUPFAM" id="SSF53335">
    <property type="entry name" value="S-adenosyl-L-methionine-dependent methyltransferases"/>
    <property type="match status" value="1"/>
</dbReference>
<feature type="region of interest" description="Disordered" evidence="8">
    <location>
        <begin position="298"/>
        <end position="317"/>
    </location>
</feature>
<dbReference type="PANTHER" id="PTHR10629:SF52">
    <property type="entry name" value="DNA (CYTOSINE-5)-METHYLTRANSFERASE 1"/>
    <property type="match status" value="1"/>
</dbReference>
<dbReference type="AlphaFoldDB" id="Q6UQ61"/>
<evidence type="ECO:0000256" key="5">
    <source>
        <dbReference type="ARBA" id="ARBA00022747"/>
    </source>
</evidence>
<feature type="active site" evidence="6">
    <location>
        <position position="144"/>
    </location>
</feature>
<keyword evidence="2 6" id="KW-0489">Methyltransferase</keyword>
<evidence type="ECO:0000256" key="4">
    <source>
        <dbReference type="ARBA" id="ARBA00022691"/>
    </source>
</evidence>
<organism evidence="9">
    <name type="scientific">Thermus sp. R</name>
    <dbReference type="NCBI Taxonomy" id="243901"/>
    <lineage>
        <taxon>Bacteria</taxon>
        <taxon>Thermotogati</taxon>
        <taxon>Deinococcota</taxon>
        <taxon>Deinococci</taxon>
        <taxon>Thermales</taxon>
        <taxon>Thermaceae</taxon>
        <taxon>Thermus</taxon>
    </lineage>
</organism>
<keyword evidence="5" id="KW-0680">Restriction system</keyword>
<dbReference type="REBASE" id="4007">
    <property type="entry name" value="M.TspRI"/>
</dbReference>
<dbReference type="PROSITE" id="PS51679">
    <property type="entry name" value="SAM_MT_C5"/>
    <property type="match status" value="1"/>
</dbReference>
<evidence type="ECO:0000256" key="8">
    <source>
        <dbReference type="SAM" id="MobiDB-lite"/>
    </source>
</evidence>
<sequence length="431" mass="48402">MCPASAWRRPPGRCRTWWDKVERVRDMSCVNQLDPWDPKRLPEESPYYWKGSPQVLRRSSLRDEGRLILVDLFSGAGGFSVGFEQAGFVSALGLDIYTVAAKTFMEHHPRAGFILGDARAVTPEMLLEALNGLRPHVVTGGVPCQRFSLTNRKRNDEDPRNYLFREFIRLARFLDPDVLIVENVSGIRSAANGKFVLEIVRAMEEAGYRAHVEVLNAADFGVPQHRKRIFFVGVRPGIEFRWPRPTHGPLGEHPWVSVWEAIGDLPPLGPGESAHEYHLPPQTDYQRRMREGAVLLGNHESPKHPKGTSEMIANTPPGEPMYEKFRQRIRLHPDRPSPTIVAGGIRPQFQFGHPTQPRGLTVRELARLQSFPDVVYFHGGIVQGRVQTGNAVPPLMARALALAVRAALEDGFDPEEHGVPLRSAVTRVALF</sequence>